<dbReference type="EMBL" id="JAVFWL010000006">
    <property type="protein sequence ID" value="KAK6763604.1"/>
    <property type="molecule type" value="Genomic_DNA"/>
</dbReference>
<dbReference type="Proteomes" id="UP001303046">
    <property type="component" value="Unassembled WGS sequence"/>
</dbReference>
<accession>A0ABR1ELP6</accession>
<gene>
    <name evidence="1" type="primary">Necator_chrX.g24232</name>
    <name evidence="1" type="ORF">RB195_024067</name>
</gene>
<evidence type="ECO:0000313" key="1">
    <source>
        <dbReference type="EMBL" id="KAK6763604.1"/>
    </source>
</evidence>
<reference evidence="1 2" key="1">
    <citation type="submission" date="2023-08" db="EMBL/GenBank/DDBJ databases">
        <title>A Necator americanus chromosomal reference genome.</title>
        <authorList>
            <person name="Ilik V."/>
            <person name="Petrzelkova K.J."/>
            <person name="Pardy F."/>
            <person name="Fuh T."/>
            <person name="Niatou-Singa F.S."/>
            <person name="Gouil Q."/>
            <person name="Baker L."/>
            <person name="Ritchie M.E."/>
            <person name="Jex A.R."/>
            <person name="Gazzola D."/>
            <person name="Li H."/>
            <person name="Toshio Fujiwara R."/>
            <person name="Zhan B."/>
            <person name="Aroian R.V."/>
            <person name="Pafco B."/>
            <person name="Schwarz E.M."/>
        </authorList>
    </citation>
    <scope>NUCLEOTIDE SEQUENCE [LARGE SCALE GENOMIC DNA]</scope>
    <source>
        <strain evidence="1 2">Aroian</strain>
        <tissue evidence="1">Whole animal</tissue>
    </source>
</reference>
<organism evidence="1 2">
    <name type="scientific">Necator americanus</name>
    <name type="common">Human hookworm</name>
    <dbReference type="NCBI Taxonomy" id="51031"/>
    <lineage>
        <taxon>Eukaryota</taxon>
        <taxon>Metazoa</taxon>
        <taxon>Ecdysozoa</taxon>
        <taxon>Nematoda</taxon>
        <taxon>Chromadorea</taxon>
        <taxon>Rhabditida</taxon>
        <taxon>Rhabditina</taxon>
        <taxon>Rhabditomorpha</taxon>
        <taxon>Strongyloidea</taxon>
        <taxon>Ancylostomatidae</taxon>
        <taxon>Bunostominae</taxon>
        <taxon>Necator</taxon>
    </lineage>
</organism>
<comment type="caution">
    <text evidence="1">The sequence shown here is derived from an EMBL/GenBank/DDBJ whole genome shotgun (WGS) entry which is preliminary data.</text>
</comment>
<sequence length="81" mass="9268">MNKNGLCPLVECSEIAEAVDQDVISRRTQDMDSRYARGSCQSHFFHCCKDVVLEITRSYRPKKTTDRIDISVLGEVPRNPH</sequence>
<evidence type="ECO:0000313" key="2">
    <source>
        <dbReference type="Proteomes" id="UP001303046"/>
    </source>
</evidence>
<protein>
    <recommendedName>
        <fullName evidence="3">Anaphylatoxin-like domain-containing protein</fullName>
    </recommendedName>
</protein>
<name>A0ABR1ELP6_NECAM</name>
<evidence type="ECO:0008006" key="3">
    <source>
        <dbReference type="Google" id="ProtNLM"/>
    </source>
</evidence>
<proteinExistence type="predicted"/>
<keyword evidence="2" id="KW-1185">Reference proteome</keyword>